<evidence type="ECO:0000313" key="2">
    <source>
        <dbReference type="Proteomes" id="UP000033900"/>
    </source>
</evidence>
<sequence>MRGDLLAYGIPALDWLDAGNDETLARIWAAWRRYRHGDFREARRDPERMRRMRAEGLRMIEEAASPR</sequence>
<reference evidence="1 2" key="1">
    <citation type="submission" date="2015-02" db="EMBL/GenBank/DDBJ databases">
        <title>Draft genome sequences of ten Microbacterium spp. with emphasis on heavy metal contaminated environments.</title>
        <authorList>
            <person name="Corretto E."/>
        </authorList>
    </citation>
    <scope>NUCLEOTIDE SEQUENCE [LARGE SCALE GENOMIC DNA]</scope>
    <source>
        <strain evidence="1 2">SA35</strain>
    </source>
</reference>
<proteinExistence type="predicted"/>
<gene>
    <name evidence="1" type="ORF">RS84_01522</name>
</gene>
<dbReference type="Proteomes" id="UP000033900">
    <property type="component" value="Unassembled WGS sequence"/>
</dbReference>
<comment type="caution">
    <text evidence="1">The sequence shown here is derived from an EMBL/GenBank/DDBJ whole genome shotgun (WGS) entry which is preliminary data.</text>
</comment>
<evidence type="ECO:0000313" key="1">
    <source>
        <dbReference type="EMBL" id="KJL47894.1"/>
    </source>
</evidence>
<organism evidence="1 2">
    <name type="scientific">Microbacterium hydrocarbonoxydans</name>
    <dbReference type="NCBI Taxonomy" id="273678"/>
    <lineage>
        <taxon>Bacteria</taxon>
        <taxon>Bacillati</taxon>
        <taxon>Actinomycetota</taxon>
        <taxon>Actinomycetes</taxon>
        <taxon>Micrococcales</taxon>
        <taxon>Microbacteriaceae</taxon>
        <taxon>Microbacterium</taxon>
    </lineage>
</organism>
<name>A0A0M2HTS8_9MICO</name>
<protein>
    <submittedName>
        <fullName evidence="1">Uncharacterized protein</fullName>
    </submittedName>
</protein>
<dbReference type="EMBL" id="JYJB01000008">
    <property type="protein sequence ID" value="KJL47894.1"/>
    <property type="molecule type" value="Genomic_DNA"/>
</dbReference>
<accession>A0A0M2HTS8</accession>
<dbReference type="AlphaFoldDB" id="A0A0M2HTS8"/>
<keyword evidence="2" id="KW-1185">Reference proteome</keyword>